<dbReference type="CDD" id="cd08556">
    <property type="entry name" value="GDPD"/>
    <property type="match status" value="1"/>
</dbReference>
<dbReference type="PANTHER" id="PTHR46211:SF14">
    <property type="entry name" value="GLYCEROPHOSPHODIESTER PHOSPHODIESTERASE"/>
    <property type="match status" value="1"/>
</dbReference>
<gene>
    <name evidence="2" type="ORF">FRD01_13720</name>
</gene>
<dbReference type="PANTHER" id="PTHR46211">
    <property type="entry name" value="GLYCEROPHOSPHORYL DIESTER PHOSPHODIESTERASE"/>
    <property type="match status" value="1"/>
</dbReference>
<dbReference type="EMBL" id="CP042467">
    <property type="protein sequence ID" value="QED28268.1"/>
    <property type="molecule type" value="Genomic_DNA"/>
</dbReference>
<dbReference type="Gene3D" id="3.20.20.190">
    <property type="entry name" value="Phosphatidylinositol (PI) phosphodiesterase"/>
    <property type="match status" value="1"/>
</dbReference>
<dbReference type="AlphaFoldDB" id="A0A5B8XTQ0"/>
<dbReference type="RefSeq" id="WP_146960543.1">
    <property type="nucleotide sequence ID" value="NZ_CP042467.1"/>
</dbReference>
<evidence type="ECO:0000313" key="2">
    <source>
        <dbReference type="EMBL" id="QED28268.1"/>
    </source>
</evidence>
<organism evidence="2 3">
    <name type="scientific">Microvenator marinus</name>
    <dbReference type="NCBI Taxonomy" id="2600177"/>
    <lineage>
        <taxon>Bacteria</taxon>
        <taxon>Deltaproteobacteria</taxon>
        <taxon>Bradymonadales</taxon>
        <taxon>Microvenatoraceae</taxon>
        <taxon>Microvenator</taxon>
    </lineage>
</organism>
<dbReference type="InterPro" id="IPR017946">
    <property type="entry name" value="PLC-like_Pdiesterase_TIM-brl"/>
</dbReference>
<protein>
    <submittedName>
        <fullName evidence="2">Glycerophosphodiester phosphodiesterase</fullName>
    </submittedName>
</protein>
<feature type="domain" description="GP-PDE" evidence="1">
    <location>
        <begin position="1"/>
        <end position="243"/>
    </location>
</feature>
<dbReference type="OrthoDB" id="9787897at2"/>
<dbReference type="InterPro" id="IPR030395">
    <property type="entry name" value="GP_PDE_dom"/>
</dbReference>
<keyword evidence="3" id="KW-1185">Reference proteome</keyword>
<dbReference type="Proteomes" id="UP000321595">
    <property type="component" value="Chromosome"/>
</dbReference>
<dbReference type="GO" id="GO:0006629">
    <property type="term" value="P:lipid metabolic process"/>
    <property type="evidence" value="ECO:0007669"/>
    <property type="project" value="InterPro"/>
</dbReference>
<dbReference type="SUPFAM" id="SSF51695">
    <property type="entry name" value="PLC-like phosphodiesterases"/>
    <property type="match status" value="1"/>
</dbReference>
<proteinExistence type="predicted"/>
<reference evidence="2 3" key="1">
    <citation type="submission" date="2019-08" db="EMBL/GenBank/DDBJ databases">
        <authorList>
            <person name="Liang Q."/>
        </authorList>
    </citation>
    <scope>NUCLEOTIDE SEQUENCE [LARGE SCALE GENOMIC DNA]</scope>
    <source>
        <strain evidence="2 3">V1718</strain>
    </source>
</reference>
<accession>A0A5B8XTQ0</accession>
<dbReference type="Pfam" id="PF03009">
    <property type="entry name" value="GDPD"/>
    <property type="match status" value="1"/>
</dbReference>
<evidence type="ECO:0000259" key="1">
    <source>
        <dbReference type="PROSITE" id="PS51704"/>
    </source>
</evidence>
<dbReference type="KEGG" id="bbae:FRD01_13720"/>
<dbReference type="PROSITE" id="PS51704">
    <property type="entry name" value="GP_PDE"/>
    <property type="match status" value="1"/>
</dbReference>
<dbReference type="GO" id="GO:0008081">
    <property type="term" value="F:phosphoric diester hydrolase activity"/>
    <property type="evidence" value="ECO:0007669"/>
    <property type="project" value="InterPro"/>
</dbReference>
<name>A0A5B8XTQ0_9DELT</name>
<evidence type="ECO:0000313" key="3">
    <source>
        <dbReference type="Proteomes" id="UP000321595"/>
    </source>
</evidence>
<sequence>MRFLAHRGANRLALENTLAAFEFAVQTVHDGVELDVQLSLDGIPVVFHDDNLERLYGIGARVQEMKAEDLARIVPINPERFDADPERMGVPTLREVLELLPGDDFLINVEIKAPKIARDTPTAATAQVLAEVPRNYIVSSFNPVELARFSRIKPGIPLGFLFAPEGPLALHTGWPAPALKLAGIKAIHPHWSLISPDMIERAHARGWSVNTWTLNDLDRAHWLAKDGLDAIITDDHTLMAEFRRTDA</sequence>